<feature type="transmembrane region" description="Helical" evidence="9">
    <location>
        <begin position="166"/>
        <end position="188"/>
    </location>
</feature>
<keyword evidence="12" id="KW-1185">Reference proteome</keyword>
<dbReference type="SUPFAM" id="SSF103473">
    <property type="entry name" value="MFS general substrate transporter"/>
    <property type="match status" value="1"/>
</dbReference>
<reference evidence="12" key="1">
    <citation type="submission" date="2015-07" db="EMBL/GenBank/DDBJ databases">
        <authorList>
            <person name="Rodrigo-Torres Lidia"/>
            <person name="Arahal R.David."/>
        </authorList>
    </citation>
    <scope>NUCLEOTIDE SEQUENCE [LARGE SCALE GENOMIC DNA]</scope>
    <source>
        <strain evidence="12">CECT 4801</strain>
    </source>
</reference>
<dbReference type="GO" id="GO:0022857">
    <property type="term" value="F:transmembrane transporter activity"/>
    <property type="evidence" value="ECO:0007669"/>
    <property type="project" value="InterPro"/>
</dbReference>
<sequence length="395" mass="42255">MLSLLQLPRQALLILLLQFTNSLGVSALVPLMSFFIVEGLGAEPWQVGLYSGLVMPLTLAVNRWAGERLDNRFPVKSLLVVSVVAYITLAALLTQISSLVMLLVLIAPLMSLSNMGAGVVFTFGRLFAEQEGMDVARVNSWLRMMVSLAWMIGPAVSFSVVAAFGFAAAFLCAFAIGIVYLMLWYIVVPADFRSARERSKTNGKAPINWGLQIAGLTCLGFVITNSLFVSAMPLFFVQETHLPGATPGLALSVKCLLEVFVIFGSVRLAERIGIRQVLMLAACLAAVSMVLFAQVTELWQVLAIAVLEGTYYGLFAGVAISFVQSFAPDRPGRATAVYMNSLFLGGMIGSISMGFIASAASFQTVLYTAALSATAALAVLLATLKVQPKVIEEGA</sequence>
<evidence type="ECO:0000256" key="7">
    <source>
        <dbReference type="ARBA" id="ARBA00022989"/>
    </source>
</evidence>
<feature type="transmembrane region" description="Helical" evidence="9">
    <location>
        <begin position="335"/>
        <end position="359"/>
    </location>
</feature>
<accession>A0A0M6YCD8</accession>
<feature type="transmembrane region" description="Helical" evidence="9">
    <location>
        <begin position="77"/>
        <end position="96"/>
    </location>
</feature>
<dbReference type="OrthoDB" id="7337792at2"/>
<dbReference type="RefSeq" id="WP_055660269.1">
    <property type="nucleotide sequence ID" value="NZ_CXST01000003.1"/>
</dbReference>
<dbReference type="InterPro" id="IPR011701">
    <property type="entry name" value="MFS"/>
</dbReference>
<dbReference type="Proteomes" id="UP000048926">
    <property type="component" value="Unassembled WGS sequence"/>
</dbReference>
<dbReference type="PANTHER" id="PTHR23535">
    <property type="entry name" value="SUGAR EFFLUX TRANSPORTER A-RELATED"/>
    <property type="match status" value="1"/>
</dbReference>
<keyword evidence="8 9" id="KW-0472">Membrane</keyword>
<proteinExistence type="inferred from homology"/>
<keyword evidence="7 9" id="KW-1133">Transmembrane helix</keyword>
<feature type="transmembrane region" description="Helical" evidence="9">
    <location>
        <begin position="365"/>
        <end position="384"/>
    </location>
</feature>
<evidence type="ECO:0000256" key="5">
    <source>
        <dbReference type="ARBA" id="ARBA00022597"/>
    </source>
</evidence>
<evidence type="ECO:0000256" key="3">
    <source>
        <dbReference type="ARBA" id="ARBA00022448"/>
    </source>
</evidence>
<evidence type="ECO:0000256" key="4">
    <source>
        <dbReference type="ARBA" id="ARBA00022475"/>
    </source>
</evidence>
<comment type="similarity">
    <text evidence="2">Belongs to the major facilitator superfamily. Set transporter family.</text>
</comment>
<dbReference type="Gene3D" id="1.20.1250.20">
    <property type="entry name" value="MFS general substrate transporter like domains"/>
    <property type="match status" value="2"/>
</dbReference>
<keyword evidence="4" id="KW-1003">Cell membrane</keyword>
<evidence type="ECO:0000256" key="8">
    <source>
        <dbReference type="ARBA" id="ARBA00023136"/>
    </source>
</evidence>
<feature type="transmembrane region" description="Helical" evidence="9">
    <location>
        <begin position="301"/>
        <end position="323"/>
    </location>
</feature>
<feature type="transmembrane region" description="Helical" evidence="9">
    <location>
        <begin position="12"/>
        <end position="35"/>
    </location>
</feature>
<evidence type="ECO:0000256" key="6">
    <source>
        <dbReference type="ARBA" id="ARBA00022692"/>
    </source>
</evidence>
<feature type="transmembrane region" description="Helical" evidence="9">
    <location>
        <begin position="248"/>
        <end position="266"/>
    </location>
</feature>
<dbReference type="InterPro" id="IPR036259">
    <property type="entry name" value="MFS_trans_sf"/>
</dbReference>
<organism evidence="11 12">
    <name type="scientific">Roseibium aggregatum</name>
    <dbReference type="NCBI Taxonomy" id="187304"/>
    <lineage>
        <taxon>Bacteria</taxon>
        <taxon>Pseudomonadati</taxon>
        <taxon>Pseudomonadota</taxon>
        <taxon>Alphaproteobacteria</taxon>
        <taxon>Hyphomicrobiales</taxon>
        <taxon>Stappiaceae</taxon>
        <taxon>Roseibium</taxon>
    </lineage>
</organism>
<dbReference type="PROSITE" id="PS50850">
    <property type="entry name" value="MFS"/>
    <property type="match status" value="1"/>
</dbReference>
<dbReference type="InterPro" id="IPR020846">
    <property type="entry name" value="MFS_dom"/>
</dbReference>
<protein>
    <submittedName>
        <fullName evidence="11">Sugar efflux transporter A</fullName>
    </submittedName>
</protein>
<dbReference type="STRING" id="187304.B0E33_12245"/>
<evidence type="ECO:0000259" key="10">
    <source>
        <dbReference type="PROSITE" id="PS50850"/>
    </source>
</evidence>
<keyword evidence="3" id="KW-0813">Transport</keyword>
<comment type="subcellular location">
    <subcellularLocation>
        <location evidence="1">Cell membrane</location>
        <topology evidence="1">Multi-pass membrane protein</topology>
    </subcellularLocation>
</comment>
<keyword evidence="6 9" id="KW-0812">Transmembrane</keyword>
<evidence type="ECO:0000256" key="2">
    <source>
        <dbReference type="ARBA" id="ARBA00006523"/>
    </source>
</evidence>
<feature type="transmembrane region" description="Helical" evidence="9">
    <location>
        <begin position="278"/>
        <end position="295"/>
    </location>
</feature>
<gene>
    <name evidence="11" type="primary">setA</name>
    <name evidence="11" type="ORF">LAL4801_04929</name>
</gene>
<feature type="transmembrane region" description="Helical" evidence="9">
    <location>
        <begin position="209"/>
        <end position="236"/>
    </location>
</feature>
<evidence type="ECO:0000256" key="9">
    <source>
        <dbReference type="SAM" id="Phobius"/>
    </source>
</evidence>
<keyword evidence="5" id="KW-0762">Sugar transport</keyword>
<feature type="transmembrane region" description="Helical" evidence="9">
    <location>
        <begin position="47"/>
        <end position="65"/>
    </location>
</feature>
<name>A0A0M6YCD8_9HYPH</name>
<feature type="domain" description="Major facilitator superfamily (MFS) profile" evidence="10">
    <location>
        <begin position="161"/>
        <end position="395"/>
    </location>
</feature>
<evidence type="ECO:0000313" key="11">
    <source>
        <dbReference type="EMBL" id="CTQ46470.1"/>
    </source>
</evidence>
<dbReference type="EMBL" id="CXST01000003">
    <property type="protein sequence ID" value="CTQ46470.1"/>
    <property type="molecule type" value="Genomic_DNA"/>
</dbReference>
<feature type="transmembrane region" description="Helical" evidence="9">
    <location>
        <begin position="102"/>
        <end position="128"/>
    </location>
</feature>
<evidence type="ECO:0000313" key="12">
    <source>
        <dbReference type="Proteomes" id="UP000048926"/>
    </source>
</evidence>
<dbReference type="GO" id="GO:0005886">
    <property type="term" value="C:plasma membrane"/>
    <property type="evidence" value="ECO:0007669"/>
    <property type="project" value="UniProtKB-SubCell"/>
</dbReference>
<dbReference type="PANTHER" id="PTHR23535:SF2">
    <property type="entry name" value="SUGAR EFFLUX TRANSPORTER A-RELATED"/>
    <property type="match status" value="1"/>
</dbReference>
<evidence type="ECO:0000256" key="1">
    <source>
        <dbReference type="ARBA" id="ARBA00004651"/>
    </source>
</evidence>
<dbReference type="Pfam" id="PF07690">
    <property type="entry name" value="MFS_1"/>
    <property type="match status" value="1"/>
</dbReference>
<feature type="transmembrane region" description="Helical" evidence="9">
    <location>
        <begin position="140"/>
        <end position="160"/>
    </location>
</feature>
<dbReference type="AlphaFoldDB" id="A0A0M6YCD8"/>